<keyword evidence="2" id="KW-1185">Reference proteome</keyword>
<proteinExistence type="predicted"/>
<protein>
    <submittedName>
        <fullName evidence="1">Uncharacterized protein</fullName>
    </submittedName>
</protein>
<name>A0ACB6ZBT5_THEGA</name>
<gene>
    <name evidence="1" type="ORF">BDM02DRAFT_3188222</name>
</gene>
<comment type="caution">
    <text evidence="1">The sequence shown here is derived from an EMBL/GenBank/DDBJ whole genome shotgun (WGS) entry which is preliminary data.</text>
</comment>
<dbReference type="EMBL" id="MU118040">
    <property type="protein sequence ID" value="KAF9647140.1"/>
    <property type="molecule type" value="Genomic_DNA"/>
</dbReference>
<evidence type="ECO:0000313" key="1">
    <source>
        <dbReference type="EMBL" id="KAF9647140.1"/>
    </source>
</evidence>
<accession>A0ACB6ZBT5</accession>
<dbReference type="Proteomes" id="UP000886501">
    <property type="component" value="Unassembled WGS sequence"/>
</dbReference>
<sequence>MSIRRNNVRVSFLLNDPESSFELPQSRPPSPFREPTKYLERRIIRAWKTLTRTTRKAPRNSILPEGFVLMTSKRKSIMMASRPRADPRL</sequence>
<reference evidence="1" key="2">
    <citation type="journal article" date="2020" name="Nat. Commun.">
        <title>Large-scale genome sequencing of mycorrhizal fungi provides insights into the early evolution of symbiotic traits.</title>
        <authorList>
            <person name="Miyauchi S."/>
            <person name="Kiss E."/>
            <person name="Kuo A."/>
            <person name="Drula E."/>
            <person name="Kohler A."/>
            <person name="Sanchez-Garcia M."/>
            <person name="Morin E."/>
            <person name="Andreopoulos B."/>
            <person name="Barry K.W."/>
            <person name="Bonito G."/>
            <person name="Buee M."/>
            <person name="Carver A."/>
            <person name="Chen C."/>
            <person name="Cichocki N."/>
            <person name="Clum A."/>
            <person name="Culley D."/>
            <person name="Crous P.W."/>
            <person name="Fauchery L."/>
            <person name="Girlanda M."/>
            <person name="Hayes R.D."/>
            <person name="Keri Z."/>
            <person name="LaButti K."/>
            <person name="Lipzen A."/>
            <person name="Lombard V."/>
            <person name="Magnuson J."/>
            <person name="Maillard F."/>
            <person name="Murat C."/>
            <person name="Nolan M."/>
            <person name="Ohm R.A."/>
            <person name="Pangilinan J."/>
            <person name="Pereira M.F."/>
            <person name="Perotto S."/>
            <person name="Peter M."/>
            <person name="Pfister S."/>
            <person name="Riley R."/>
            <person name="Sitrit Y."/>
            <person name="Stielow J.B."/>
            <person name="Szollosi G."/>
            <person name="Zifcakova L."/>
            <person name="Stursova M."/>
            <person name="Spatafora J.W."/>
            <person name="Tedersoo L."/>
            <person name="Vaario L.M."/>
            <person name="Yamada A."/>
            <person name="Yan M."/>
            <person name="Wang P."/>
            <person name="Xu J."/>
            <person name="Bruns T."/>
            <person name="Baldrian P."/>
            <person name="Vilgalys R."/>
            <person name="Dunand C."/>
            <person name="Henrissat B."/>
            <person name="Grigoriev I.V."/>
            <person name="Hibbett D."/>
            <person name="Nagy L.G."/>
            <person name="Martin F.M."/>
        </authorList>
    </citation>
    <scope>NUCLEOTIDE SEQUENCE</scope>
    <source>
        <strain evidence="1">P2</strain>
    </source>
</reference>
<evidence type="ECO:0000313" key="2">
    <source>
        <dbReference type="Proteomes" id="UP000886501"/>
    </source>
</evidence>
<reference evidence="1" key="1">
    <citation type="submission" date="2019-10" db="EMBL/GenBank/DDBJ databases">
        <authorList>
            <consortium name="DOE Joint Genome Institute"/>
            <person name="Kuo A."/>
            <person name="Miyauchi S."/>
            <person name="Kiss E."/>
            <person name="Drula E."/>
            <person name="Kohler A."/>
            <person name="Sanchez-Garcia M."/>
            <person name="Andreopoulos B."/>
            <person name="Barry K.W."/>
            <person name="Bonito G."/>
            <person name="Buee M."/>
            <person name="Carver A."/>
            <person name="Chen C."/>
            <person name="Cichocki N."/>
            <person name="Clum A."/>
            <person name="Culley D."/>
            <person name="Crous P.W."/>
            <person name="Fauchery L."/>
            <person name="Girlanda M."/>
            <person name="Hayes R."/>
            <person name="Keri Z."/>
            <person name="Labutti K."/>
            <person name="Lipzen A."/>
            <person name="Lombard V."/>
            <person name="Magnuson J."/>
            <person name="Maillard F."/>
            <person name="Morin E."/>
            <person name="Murat C."/>
            <person name="Nolan M."/>
            <person name="Ohm R."/>
            <person name="Pangilinan J."/>
            <person name="Pereira M."/>
            <person name="Perotto S."/>
            <person name="Peter M."/>
            <person name="Riley R."/>
            <person name="Sitrit Y."/>
            <person name="Stielow B."/>
            <person name="Szollosi G."/>
            <person name="Zifcakova L."/>
            <person name="Stursova M."/>
            <person name="Spatafora J.W."/>
            <person name="Tedersoo L."/>
            <person name="Vaario L.-M."/>
            <person name="Yamada A."/>
            <person name="Yan M."/>
            <person name="Wang P."/>
            <person name="Xu J."/>
            <person name="Bruns T."/>
            <person name="Baldrian P."/>
            <person name="Vilgalys R."/>
            <person name="Henrissat B."/>
            <person name="Grigoriev I.V."/>
            <person name="Hibbett D."/>
            <person name="Nagy L.G."/>
            <person name="Martin F.M."/>
        </authorList>
    </citation>
    <scope>NUCLEOTIDE SEQUENCE</scope>
    <source>
        <strain evidence="1">P2</strain>
    </source>
</reference>
<organism evidence="1 2">
    <name type="scientific">Thelephora ganbajun</name>
    <name type="common">Ganba fungus</name>
    <dbReference type="NCBI Taxonomy" id="370292"/>
    <lineage>
        <taxon>Eukaryota</taxon>
        <taxon>Fungi</taxon>
        <taxon>Dikarya</taxon>
        <taxon>Basidiomycota</taxon>
        <taxon>Agaricomycotina</taxon>
        <taxon>Agaricomycetes</taxon>
        <taxon>Thelephorales</taxon>
        <taxon>Thelephoraceae</taxon>
        <taxon>Thelephora</taxon>
    </lineage>
</organism>